<dbReference type="NCBIfam" id="TIGR03816">
    <property type="entry name" value="tadE_like_DECH"/>
    <property type="match status" value="1"/>
</dbReference>
<dbReference type="Pfam" id="PF13400">
    <property type="entry name" value="Tad"/>
    <property type="match status" value="1"/>
</dbReference>
<comment type="caution">
    <text evidence="3">The sequence shown here is derived from an EMBL/GenBank/DDBJ whole genome shotgun (WGS) entry which is preliminary data.</text>
</comment>
<evidence type="ECO:0000313" key="3">
    <source>
        <dbReference type="EMBL" id="MFC4854458.1"/>
    </source>
</evidence>
<dbReference type="RefSeq" id="WP_378056401.1">
    <property type="nucleotide sequence ID" value="NZ_JBHSIS010000006.1"/>
</dbReference>
<reference evidence="4" key="1">
    <citation type="journal article" date="2019" name="Int. J. Syst. Evol. Microbiol.">
        <title>The Global Catalogue of Microorganisms (GCM) 10K type strain sequencing project: providing services to taxonomists for standard genome sequencing and annotation.</title>
        <authorList>
            <consortium name="The Broad Institute Genomics Platform"/>
            <consortium name="The Broad Institute Genome Sequencing Center for Infectious Disease"/>
            <person name="Wu L."/>
            <person name="Ma J."/>
        </authorList>
    </citation>
    <scope>NUCLEOTIDE SEQUENCE [LARGE SCALE GENOMIC DNA]</scope>
    <source>
        <strain evidence="4">ZS-22-S1</strain>
    </source>
</reference>
<dbReference type="InterPro" id="IPR021202">
    <property type="entry name" value="Rv3654c-like"/>
</dbReference>
<dbReference type="InterPro" id="IPR028087">
    <property type="entry name" value="Tad_N"/>
</dbReference>
<dbReference type="EMBL" id="JBHSIS010000006">
    <property type="protein sequence ID" value="MFC4854458.1"/>
    <property type="molecule type" value="Genomic_DNA"/>
</dbReference>
<dbReference type="Proteomes" id="UP001595859">
    <property type="component" value="Unassembled WGS sequence"/>
</dbReference>
<accession>A0ABV9S0K9</accession>
<keyword evidence="1" id="KW-0472">Membrane</keyword>
<organism evidence="3 4">
    <name type="scientific">Actinophytocola glycyrrhizae</name>
    <dbReference type="NCBI Taxonomy" id="2044873"/>
    <lineage>
        <taxon>Bacteria</taxon>
        <taxon>Bacillati</taxon>
        <taxon>Actinomycetota</taxon>
        <taxon>Actinomycetes</taxon>
        <taxon>Pseudonocardiales</taxon>
        <taxon>Pseudonocardiaceae</taxon>
    </lineage>
</organism>
<gene>
    <name evidence="3" type="ORF">ACFPCV_13170</name>
</gene>
<evidence type="ECO:0000259" key="2">
    <source>
        <dbReference type="Pfam" id="PF13400"/>
    </source>
</evidence>
<feature type="domain" description="Putative Flp pilus-assembly TadG-like N-terminal" evidence="2">
    <location>
        <begin position="4"/>
        <end position="50"/>
    </location>
</feature>
<evidence type="ECO:0000256" key="1">
    <source>
        <dbReference type="SAM" id="Phobius"/>
    </source>
</evidence>
<feature type="transmembrane region" description="Helical" evidence="1">
    <location>
        <begin position="6"/>
        <end position="27"/>
    </location>
</feature>
<evidence type="ECO:0000313" key="4">
    <source>
        <dbReference type="Proteomes" id="UP001595859"/>
    </source>
</evidence>
<sequence>MDRGAATVWVVGGIAVLMVVMTAVLWFGAAVVARHRGEAAADLAALAAASVAVGGELQACEEARWVVERMDAVLRSCRLSGWDALVEVEVAFRPFGSAAARARAGPVVPDR</sequence>
<name>A0ABV9S0K9_9PSEU</name>
<proteinExistence type="predicted"/>
<keyword evidence="4" id="KW-1185">Reference proteome</keyword>
<keyword evidence="1" id="KW-1133">Transmembrane helix</keyword>
<keyword evidence="1" id="KW-0812">Transmembrane</keyword>
<protein>
    <submittedName>
        <fullName evidence="3">Rv3654c family TadE-like protein</fullName>
    </submittedName>
</protein>